<dbReference type="Proteomes" id="UP000261111">
    <property type="component" value="Unassembled WGS sequence"/>
</dbReference>
<proteinExistence type="predicted"/>
<evidence type="ECO:0000313" key="1">
    <source>
        <dbReference type="EMBL" id="RGC33661.1"/>
    </source>
</evidence>
<evidence type="ECO:0000313" key="2">
    <source>
        <dbReference type="Proteomes" id="UP000261111"/>
    </source>
</evidence>
<accession>A0A3E2X066</accession>
<evidence type="ECO:0008006" key="3">
    <source>
        <dbReference type="Google" id="ProtNLM"/>
    </source>
</evidence>
<dbReference type="NCBIfam" id="NF047593">
    <property type="entry name" value="IS66_ISAeme5_TnpA"/>
    <property type="match status" value="1"/>
</dbReference>
<dbReference type="EMBL" id="QVIA01000005">
    <property type="protein sequence ID" value="RGC33661.1"/>
    <property type="molecule type" value="Genomic_DNA"/>
</dbReference>
<name>A0A3E2X066_9FIRM</name>
<dbReference type="AlphaFoldDB" id="A0A3E2X066"/>
<protein>
    <recommendedName>
        <fullName evidence="3">IS66 family insertion sequence element accessory protein TnpB</fullName>
    </recommendedName>
</protein>
<sequence length="132" mass="15005">MEVNTMDKTTHEVRLANWKSIIEQCQQRPEGQTAKQWMMDHDISEKSYYYWLRKIRKEAYEQMSSINLPATSQEGTVTSAELPVQPQGASESFGQSFQADAIIRTGKLTIGLSNTVSPELLKQMLEVVIHVS</sequence>
<comment type="caution">
    <text evidence="1">The sequence shown here is derived from an EMBL/GenBank/DDBJ whole genome shotgun (WGS) entry which is preliminary data.</text>
</comment>
<organism evidence="1 2">
    <name type="scientific">Hungatella hathewayi</name>
    <dbReference type="NCBI Taxonomy" id="154046"/>
    <lineage>
        <taxon>Bacteria</taxon>
        <taxon>Bacillati</taxon>
        <taxon>Bacillota</taxon>
        <taxon>Clostridia</taxon>
        <taxon>Lachnospirales</taxon>
        <taxon>Lachnospiraceae</taxon>
        <taxon>Hungatella</taxon>
    </lineage>
</organism>
<reference evidence="1 2" key="1">
    <citation type="submission" date="2018-08" db="EMBL/GenBank/DDBJ databases">
        <title>A genome reference for cultivated species of the human gut microbiota.</title>
        <authorList>
            <person name="Zou Y."/>
            <person name="Xue W."/>
            <person name="Luo G."/>
        </authorList>
    </citation>
    <scope>NUCLEOTIDE SEQUENCE [LARGE SCALE GENOMIC DNA]</scope>
    <source>
        <strain evidence="1 2">AF19-21</strain>
    </source>
</reference>
<gene>
    <name evidence="1" type="ORF">DWX41_05655</name>
</gene>